<feature type="transmembrane region" description="Helical" evidence="1">
    <location>
        <begin position="52"/>
        <end position="77"/>
    </location>
</feature>
<feature type="transmembrane region" description="Helical" evidence="1">
    <location>
        <begin position="12"/>
        <end position="32"/>
    </location>
</feature>
<keyword evidence="1" id="KW-0812">Transmembrane</keyword>
<proteinExistence type="predicted"/>
<evidence type="ECO:0000313" key="3">
    <source>
        <dbReference type="Proteomes" id="UP001428290"/>
    </source>
</evidence>
<dbReference type="EMBL" id="BAABRU010000014">
    <property type="protein sequence ID" value="GAA5529920.1"/>
    <property type="molecule type" value="Genomic_DNA"/>
</dbReference>
<name>A0ABP9X3D4_9CHLR</name>
<evidence type="ECO:0000313" key="2">
    <source>
        <dbReference type="EMBL" id="GAA5529920.1"/>
    </source>
</evidence>
<evidence type="ECO:0008006" key="4">
    <source>
        <dbReference type="Google" id="ProtNLM"/>
    </source>
</evidence>
<evidence type="ECO:0000256" key="1">
    <source>
        <dbReference type="SAM" id="Phobius"/>
    </source>
</evidence>
<organism evidence="2 3">
    <name type="scientific">Herpetosiphon gulosus</name>
    <dbReference type="NCBI Taxonomy" id="1973496"/>
    <lineage>
        <taxon>Bacteria</taxon>
        <taxon>Bacillati</taxon>
        <taxon>Chloroflexota</taxon>
        <taxon>Chloroflexia</taxon>
        <taxon>Herpetosiphonales</taxon>
        <taxon>Herpetosiphonaceae</taxon>
        <taxon>Herpetosiphon</taxon>
    </lineage>
</organism>
<keyword evidence="1" id="KW-1133">Transmembrane helix</keyword>
<sequence length="126" mass="14149">MEWSSFFRIVGWTIAIAGGLGLAGLALIWYRLKSLNVPDGASYRETMLRVPLSLVIVLDLLDLAFDVFAAPISWIVLSHFNLQGLRRVSVVEALIPGTQVIPWMTVSWFAVRLFDRYAQPDESVEP</sequence>
<keyword evidence="3" id="KW-1185">Reference proteome</keyword>
<reference evidence="2 3" key="1">
    <citation type="submission" date="2024-02" db="EMBL/GenBank/DDBJ databases">
        <title>Herpetosiphon gulosus NBRC 112829.</title>
        <authorList>
            <person name="Ichikawa N."/>
            <person name="Katano-Makiyama Y."/>
            <person name="Hidaka K."/>
        </authorList>
    </citation>
    <scope>NUCLEOTIDE SEQUENCE [LARGE SCALE GENOMIC DNA]</scope>
    <source>
        <strain evidence="2 3">NBRC 112829</strain>
    </source>
</reference>
<comment type="caution">
    <text evidence="2">The sequence shown here is derived from an EMBL/GenBank/DDBJ whole genome shotgun (WGS) entry which is preliminary data.</text>
</comment>
<protein>
    <recommendedName>
        <fullName evidence="4">Lycopene cyclase domain-containing protein</fullName>
    </recommendedName>
</protein>
<dbReference type="RefSeq" id="WP_345723508.1">
    <property type="nucleotide sequence ID" value="NZ_BAABRU010000014.1"/>
</dbReference>
<keyword evidence="1" id="KW-0472">Membrane</keyword>
<dbReference type="Proteomes" id="UP001428290">
    <property type="component" value="Unassembled WGS sequence"/>
</dbReference>
<gene>
    <name evidence="2" type="ORF">Hgul01_03734</name>
</gene>
<accession>A0ABP9X3D4</accession>